<evidence type="ECO:0000313" key="11">
    <source>
        <dbReference type="Proteomes" id="UP000694888"/>
    </source>
</evidence>
<dbReference type="InterPro" id="IPR016964">
    <property type="entry name" value="Sigma2_recept"/>
</dbReference>
<evidence type="ECO:0000256" key="5">
    <source>
        <dbReference type="ARBA" id="ARBA00022824"/>
    </source>
</evidence>
<dbReference type="Pfam" id="PF05241">
    <property type="entry name" value="EBP"/>
    <property type="match status" value="1"/>
</dbReference>
<evidence type="ECO:0000313" key="12">
    <source>
        <dbReference type="RefSeq" id="XP_005111867.1"/>
    </source>
</evidence>
<dbReference type="GeneID" id="101847302"/>
<keyword evidence="12" id="KW-0675">Receptor</keyword>
<feature type="transmembrane region" description="Helical" evidence="9">
    <location>
        <begin position="7"/>
        <end position="29"/>
    </location>
</feature>
<organism evidence="11 12">
    <name type="scientific">Aplysia californica</name>
    <name type="common">California sea hare</name>
    <dbReference type="NCBI Taxonomy" id="6500"/>
    <lineage>
        <taxon>Eukaryota</taxon>
        <taxon>Metazoa</taxon>
        <taxon>Spiralia</taxon>
        <taxon>Lophotrochozoa</taxon>
        <taxon>Mollusca</taxon>
        <taxon>Gastropoda</taxon>
        <taxon>Heterobranchia</taxon>
        <taxon>Euthyneura</taxon>
        <taxon>Tectipleura</taxon>
        <taxon>Aplysiida</taxon>
        <taxon>Aplysioidea</taxon>
        <taxon>Aplysiidae</taxon>
        <taxon>Aplysia</taxon>
    </lineage>
</organism>
<evidence type="ECO:0000259" key="10">
    <source>
        <dbReference type="PROSITE" id="PS51751"/>
    </source>
</evidence>
<evidence type="ECO:0000256" key="6">
    <source>
        <dbReference type="ARBA" id="ARBA00022989"/>
    </source>
</evidence>
<feature type="transmembrane region" description="Helical" evidence="9">
    <location>
        <begin position="137"/>
        <end position="161"/>
    </location>
</feature>
<evidence type="ECO:0000256" key="8">
    <source>
        <dbReference type="ARBA" id="ARBA00031073"/>
    </source>
</evidence>
<keyword evidence="7 9" id="KW-0472">Membrane</keyword>
<gene>
    <name evidence="12" type="primary">LOC101847302</name>
</gene>
<dbReference type="Proteomes" id="UP000694888">
    <property type="component" value="Unplaced"/>
</dbReference>
<evidence type="ECO:0000256" key="4">
    <source>
        <dbReference type="ARBA" id="ARBA00022692"/>
    </source>
</evidence>
<keyword evidence="5" id="KW-0256">Endoplasmic reticulum</keyword>
<feature type="domain" description="EXPERA" evidence="10">
    <location>
        <begin position="5"/>
        <end position="152"/>
    </location>
</feature>
<evidence type="ECO:0000256" key="1">
    <source>
        <dbReference type="ARBA" id="ARBA00004477"/>
    </source>
</evidence>
<evidence type="ECO:0000256" key="9">
    <source>
        <dbReference type="PIRNR" id="PIRNR031032"/>
    </source>
</evidence>
<keyword evidence="4 9" id="KW-0812">Transmembrane</keyword>
<keyword evidence="6 9" id="KW-1133">Transmembrane helix</keyword>
<evidence type="ECO:0000256" key="3">
    <source>
        <dbReference type="ARBA" id="ARBA00018102"/>
    </source>
</evidence>
<name>A0ABM0K967_APLCA</name>
<dbReference type="PIRSF" id="PIRSF031032">
    <property type="entry name" value="TMP_97_prd"/>
    <property type="match status" value="1"/>
</dbReference>
<keyword evidence="11" id="KW-1185">Reference proteome</keyword>
<comment type="similarity">
    <text evidence="2">Belongs to the TMEM97/sigma-2 receptor family.</text>
</comment>
<feature type="transmembrane region" description="Helical" evidence="9">
    <location>
        <begin position="60"/>
        <end position="83"/>
    </location>
</feature>
<proteinExistence type="inferred from homology"/>
<protein>
    <recommendedName>
        <fullName evidence="3">Sigma intracellular receptor 2</fullName>
    </recommendedName>
    <alternativeName>
        <fullName evidence="8">Transmembrane protein 97</fullName>
    </alternativeName>
</protein>
<dbReference type="RefSeq" id="XP_005111867.1">
    <property type="nucleotide sequence ID" value="XM_005111810.3"/>
</dbReference>
<feature type="transmembrane region" description="Helical" evidence="9">
    <location>
        <begin position="95"/>
        <end position="117"/>
    </location>
</feature>
<accession>A0ABM0K967</accession>
<dbReference type="InterPro" id="IPR051987">
    <property type="entry name" value="Sigma-2_receptor-like"/>
</dbReference>
<sequence length="173" mass="20677">MPRLLDILFFFYFFTHIPITIFIDLQALLPQKYFPQKTVELKDWYCLHFRDPMMVDPPTWFQAFVGCEFLVQLPFFFVAAYGFFKGAEKCPWLRWPCVVYGSHVATTLIPIISHILLHDFSTGKHPGPRNMEERFTLISIYCPYFFFPLFIMLDALFSSVYRHSLHLHQKKHR</sequence>
<dbReference type="PANTHER" id="PTHR31204:SF1">
    <property type="entry name" value="SIGMA INTRACELLULAR RECEPTOR 2"/>
    <property type="match status" value="1"/>
</dbReference>
<evidence type="ECO:0000256" key="2">
    <source>
        <dbReference type="ARBA" id="ARBA00009096"/>
    </source>
</evidence>
<dbReference type="PROSITE" id="PS51751">
    <property type="entry name" value="EXPERA"/>
    <property type="match status" value="1"/>
</dbReference>
<dbReference type="PANTHER" id="PTHR31204">
    <property type="entry name" value="SIGMA INTRACELLULAR RECEPTOR 2"/>
    <property type="match status" value="1"/>
</dbReference>
<evidence type="ECO:0000256" key="7">
    <source>
        <dbReference type="ARBA" id="ARBA00023136"/>
    </source>
</evidence>
<comment type="subcellular location">
    <subcellularLocation>
        <location evidence="1">Endoplasmic reticulum membrane</location>
        <topology evidence="1">Multi-pass membrane protein</topology>
    </subcellularLocation>
</comment>
<dbReference type="InterPro" id="IPR033118">
    <property type="entry name" value="EXPERA"/>
</dbReference>
<reference evidence="12" key="1">
    <citation type="submission" date="2025-08" db="UniProtKB">
        <authorList>
            <consortium name="RefSeq"/>
        </authorList>
    </citation>
    <scope>IDENTIFICATION</scope>
</reference>